<gene>
    <name evidence="6" type="ORF">J2R62_18600</name>
</gene>
<evidence type="ECO:0000256" key="3">
    <source>
        <dbReference type="ARBA" id="ARBA00022989"/>
    </source>
</evidence>
<feature type="transmembrane region" description="Helical" evidence="5">
    <location>
        <begin position="58"/>
        <end position="76"/>
    </location>
</feature>
<reference evidence="6" key="1">
    <citation type="submission" date="2021-03" db="EMBL/GenBank/DDBJ databases">
        <title>Plesiomonas shigelloides zfcc0051, isolated from zebrafish feces.</title>
        <authorList>
            <person name="Vanderhoek Z."/>
            <person name="Gaulke C."/>
        </authorList>
    </citation>
    <scope>NUCLEOTIDE SEQUENCE</scope>
    <source>
        <strain evidence="6">Zfcc0051</strain>
    </source>
</reference>
<dbReference type="InterPro" id="IPR001129">
    <property type="entry name" value="Membr-assoc_MAPEG"/>
</dbReference>
<keyword evidence="4 5" id="KW-0472">Membrane</keyword>
<comment type="subcellular location">
    <subcellularLocation>
        <location evidence="1">Membrane</location>
    </subcellularLocation>
</comment>
<keyword evidence="3 5" id="KW-1133">Transmembrane helix</keyword>
<dbReference type="PANTHER" id="PTHR35814">
    <property type="match status" value="1"/>
</dbReference>
<keyword evidence="2 5" id="KW-0812">Transmembrane</keyword>
<organism evidence="6 7">
    <name type="scientific">Plesiomonas shigelloides</name>
    <name type="common">Aeromonas shigelloides</name>
    <dbReference type="NCBI Taxonomy" id="703"/>
    <lineage>
        <taxon>Bacteria</taxon>
        <taxon>Pseudomonadati</taxon>
        <taxon>Pseudomonadota</taxon>
        <taxon>Gammaproteobacteria</taxon>
        <taxon>Enterobacterales</taxon>
        <taxon>Enterobacteriaceae</taxon>
        <taxon>Plesiomonas</taxon>
    </lineage>
</organism>
<evidence type="ECO:0000313" key="6">
    <source>
        <dbReference type="EMBL" id="MBO1110124.1"/>
    </source>
</evidence>
<dbReference type="GO" id="GO:0016020">
    <property type="term" value="C:membrane"/>
    <property type="evidence" value="ECO:0007669"/>
    <property type="project" value="UniProtKB-SubCell"/>
</dbReference>
<dbReference type="SUPFAM" id="SSF161084">
    <property type="entry name" value="MAPEG domain-like"/>
    <property type="match status" value="1"/>
</dbReference>
<evidence type="ECO:0000256" key="4">
    <source>
        <dbReference type="ARBA" id="ARBA00023136"/>
    </source>
</evidence>
<evidence type="ECO:0000256" key="5">
    <source>
        <dbReference type="SAM" id="Phobius"/>
    </source>
</evidence>
<evidence type="ECO:0000313" key="7">
    <source>
        <dbReference type="Proteomes" id="UP000664658"/>
    </source>
</evidence>
<name>A0A8I2B3L5_PLESH</name>
<dbReference type="Proteomes" id="UP000664658">
    <property type="component" value="Unassembled WGS sequence"/>
</dbReference>
<accession>A0A8I2B3L5</accession>
<feature type="non-terminal residue" evidence="6">
    <location>
        <position position="1"/>
    </location>
</feature>
<dbReference type="InterPro" id="IPR023352">
    <property type="entry name" value="MAPEG-like_dom_sf"/>
</dbReference>
<feature type="transmembrane region" description="Helical" evidence="5">
    <location>
        <begin position="26"/>
        <end position="46"/>
    </location>
</feature>
<sequence length="84" mass="9762">HGNAVEYIPIRIILLIVMDMNGASGWLLHLCGAMLLIGRILHYFGLHERELRWRKGRMGATYASLIIMIIGNLYYLPWSQIFYL</sequence>
<dbReference type="Pfam" id="PF01124">
    <property type="entry name" value="MAPEG"/>
    <property type="match status" value="1"/>
</dbReference>
<evidence type="ECO:0000256" key="1">
    <source>
        <dbReference type="ARBA" id="ARBA00004370"/>
    </source>
</evidence>
<dbReference type="AlphaFoldDB" id="A0A8I2B3L5"/>
<evidence type="ECO:0000256" key="2">
    <source>
        <dbReference type="ARBA" id="ARBA00022692"/>
    </source>
</evidence>
<proteinExistence type="predicted"/>
<comment type="caution">
    <text evidence="6">The sequence shown here is derived from an EMBL/GenBank/DDBJ whole genome shotgun (WGS) entry which is preliminary data.</text>
</comment>
<protein>
    <submittedName>
        <fullName evidence="6">MAPEG family protein</fullName>
    </submittedName>
</protein>
<dbReference type="Gene3D" id="1.20.120.550">
    <property type="entry name" value="Membrane associated eicosanoid/glutathione metabolism-like domain"/>
    <property type="match status" value="1"/>
</dbReference>
<dbReference type="EMBL" id="JAFNAA010000337">
    <property type="protein sequence ID" value="MBO1110124.1"/>
    <property type="molecule type" value="Genomic_DNA"/>
</dbReference>
<dbReference type="RefSeq" id="WP_207542976.1">
    <property type="nucleotide sequence ID" value="NZ_JAFNAA010000337.1"/>
</dbReference>
<dbReference type="PANTHER" id="PTHR35814:SF1">
    <property type="entry name" value="GLUTATHIONE S-TRANSFERASE-RELATED"/>
    <property type="match status" value="1"/>
</dbReference>